<dbReference type="Pfam" id="PF12019">
    <property type="entry name" value="GspH"/>
    <property type="match status" value="1"/>
</dbReference>
<protein>
    <recommendedName>
        <fullName evidence="2">Type II secretion system protein H</fullName>
    </recommendedName>
    <alternativeName>
        <fullName evidence="10">General secretion pathway protein H</fullName>
    </alternativeName>
</protein>
<dbReference type="SUPFAM" id="SSF54523">
    <property type="entry name" value="Pili subunits"/>
    <property type="match status" value="1"/>
</dbReference>
<dbReference type="Proteomes" id="UP001082899">
    <property type="component" value="Unassembled WGS sequence"/>
</dbReference>
<evidence type="ECO:0000256" key="10">
    <source>
        <dbReference type="ARBA" id="ARBA00030775"/>
    </source>
</evidence>
<keyword evidence="14" id="KW-1185">Reference proteome</keyword>
<dbReference type="InterPro" id="IPR022346">
    <property type="entry name" value="T2SS_GspH"/>
</dbReference>
<keyword evidence="5" id="KW-0997">Cell inner membrane</keyword>
<evidence type="ECO:0000256" key="6">
    <source>
        <dbReference type="ARBA" id="ARBA00022692"/>
    </source>
</evidence>
<evidence type="ECO:0000256" key="5">
    <source>
        <dbReference type="ARBA" id="ARBA00022519"/>
    </source>
</evidence>
<evidence type="ECO:0000256" key="4">
    <source>
        <dbReference type="ARBA" id="ARBA00022481"/>
    </source>
</evidence>
<feature type="domain" description="General secretion pathway GspH" evidence="12">
    <location>
        <begin position="69"/>
        <end position="169"/>
    </location>
</feature>
<keyword evidence="4" id="KW-0488">Methylation</keyword>
<dbReference type="NCBIfam" id="TIGR02532">
    <property type="entry name" value="IV_pilin_GFxxxE"/>
    <property type="match status" value="1"/>
</dbReference>
<keyword evidence="3" id="KW-1003">Cell membrane</keyword>
<evidence type="ECO:0000313" key="14">
    <source>
        <dbReference type="Proteomes" id="UP001082899"/>
    </source>
</evidence>
<organism evidence="13 14">
    <name type="scientific">Robbsia betulipollinis</name>
    <dbReference type="NCBI Taxonomy" id="2981849"/>
    <lineage>
        <taxon>Bacteria</taxon>
        <taxon>Pseudomonadati</taxon>
        <taxon>Pseudomonadota</taxon>
        <taxon>Betaproteobacteria</taxon>
        <taxon>Burkholderiales</taxon>
        <taxon>Burkholderiaceae</taxon>
        <taxon>Robbsia</taxon>
    </lineage>
</organism>
<evidence type="ECO:0000256" key="1">
    <source>
        <dbReference type="ARBA" id="ARBA00004377"/>
    </source>
</evidence>
<evidence type="ECO:0000256" key="2">
    <source>
        <dbReference type="ARBA" id="ARBA00021549"/>
    </source>
</evidence>
<proteinExistence type="inferred from homology"/>
<comment type="similarity">
    <text evidence="9">Belongs to the GSP H family.</text>
</comment>
<evidence type="ECO:0000256" key="7">
    <source>
        <dbReference type="ARBA" id="ARBA00022989"/>
    </source>
</evidence>
<name>A0ABT3ZRM3_9BURK</name>
<dbReference type="InterPro" id="IPR045584">
    <property type="entry name" value="Pilin-like"/>
</dbReference>
<keyword evidence="7 11" id="KW-1133">Transmembrane helix</keyword>
<reference evidence="13" key="1">
    <citation type="submission" date="2022-11" db="EMBL/GenBank/DDBJ databases">
        <title>Robbsia betulipollinis sp. nov., isolated from pollen of birch (Betula pendula).</title>
        <authorList>
            <person name="Shi H."/>
            <person name="Ambika Manirajan B."/>
            <person name="Ratering S."/>
            <person name="Geissler-Plaum R."/>
            <person name="Schnell S."/>
        </authorList>
    </citation>
    <scope>NUCLEOTIDE SEQUENCE</scope>
    <source>
        <strain evidence="13">Bb-Pol-6</strain>
    </source>
</reference>
<evidence type="ECO:0000313" key="13">
    <source>
        <dbReference type="EMBL" id="MCY0389186.1"/>
    </source>
</evidence>
<gene>
    <name evidence="13" type="ORF">OVY01_18735</name>
</gene>
<keyword evidence="8 11" id="KW-0472">Membrane</keyword>
<dbReference type="Gene3D" id="3.55.40.10">
    <property type="entry name" value="minor pseudopilin epsh domain"/>
    <property type="match status" value="1"/>
</dbReference>
<evidence type="ECO:0000259" key="12">
    <source>
        <dbReference type="Pfam" id="PF12019"/>
    </source>
</evidence>
<accession>A0ABT3ZRM3</accession>
<keyword evidence="6 11" id="KW-0812">Transmembrane</keyword>
<dbReference type="Pfam" id="PF07963">
    <property type="entry name" value="N_methyl"/>
    <property type="match status" value="1"/>
</dbReference>
<evidence type="ECO:0000256" key="3">
    <source>
        <dbReference type="ARBA" id="ARBA00022475"/>
    </source>
</evidence>
<dbReference type="RefSeq" id="WP_267849082.1">
    <property type="nucleotide sequence ID" value="NZ_JAPMXC010000010.1"/>
</dbReference>
<dbReference type="InterPro" id="IPR012902">
    <property type="entry name" value="N_methyl_site"/>
</dbReference>
<comment type="caution">
    <text evidence="13">The sequence shown here is derived from an EMBL/GenBank/DDBJ whole genome shotgun (WGS) entry which is preliminary data.</text>
</comment>
<evidence type="ECO:0000256" key="11">
    <source>
        <dbReference type="SAM" id="Phobius"/>
    </source>
</evidence>
<evidence type="ECO:0000256" key="8">
    <source>
        <dbReference type="ARBA" id="ARBA00023136"/>
    </source>
</evidence>
<dbReference type="EMBL" id="JAPMXC010000010">
    <property type="protein sequence ID" value="MCY0389186.1"/>
    <property type="molecule type" value="Genomic_DNA"/>
</dbReference>
<comment type="subcellular location">
    <subcellularLocation>
        <location evidence="1">Cell inner membrane</location>
        <topology evidence="1">Single-pass membrane protein</topology>
    </subcellularLocation>
</comment>
<sequence>MSAAPFPRVFPARVRAGSRRAGVRPVQARAPQRGFTLLEVLVVLVIGGLLVSLASLSFSRNPRTDLLEQAQRLALVFETAGDEAQLRAAPIAWQPIAGGYRFTVRGRDGWRPLADELLGPTRWREPINGVAIQHPGEGGTAQRSNTLVFGTESVGTPVVVTLFSDAGSISIASDGSGRFDVASGAAR</sequence>
<feature type="transmembrane region" description="Helical" evidence="11">
    <location>
        <begin position="35"/>
        <end position="56"/>
    </location>
</feature>
<evidence type="ECO:0000256" key="9">
    <source>
        <dbReference type="ARBA" id="ARBA00025772"/>
    </source>
</evidence>
<dbReference type="PROSITE" id="PS00409">
    <property type="entry name" value="PROKAR_NTER_METHYL"/>
    <property type="match status" value="1"/>
</dbReference>